<dbReference type="RefSeq" id="WP_186834532.1">
    <property type="nucleotide sequence ID" value="NZ_JACOOQ010000002.1"/>
</dbReference>
<keyword evidence="5" id="KW-0456">Lyase</keyword>
<evidence type="ECO:0000256" key="4">
    <source>
        <dbReference type="ARBA" id="ARBA00022898"/>
    </source>
</evidence>
<dbReference type="Pfam" id="PF01276">
    <property type="entry name" value="OKR_DC_1"/>
    <property type="match status" value="1"/>
</dbReference>
<proteinExistence type="inferred from homology"/>
<keyword evidence="4" id="KW-0663">Pyridoxal phosphate</keyword>
<reference evidence="8" key="1">
    <citation type="submission" date="2020-08" db="EMBL/GenBank/DDBJ databases">
        <title>Genome public.</title>
        <authorList>
            <person name="Liu C."/>
            <person name="Sun Q."/>
        </authorList>
    </citation>
    <scope>NUCLEOTIDE SEQUENCE</scope>
    <source>
        <strain evidence="8">NSJ-42</strain>
    </source>
</reference>
<keyword evidence="3" id="KW-0210">Decarboxylase</keyword>
<dbReference type="SUPFAM" id="SSF53383">
    <property type="entry name" value="PLP-dependent transferases"/>
    <property type="match status" value="1"/>
</dbReference>
<dbReference type="PANTHER" id="PTHR43277">
    <property type="entry name" value="ARGININE DECARBOXYLASE"/>
    <property type="match status" value="1"/>
</dbReference>
<name>A0A8I0A6N4_9CLOT</name>
<evidence type="ECO:0000313" key="9">
    <source>
        <dbReference type="Proteomes" id="UP000662088"/>
    </source>
</evidence>
<keyword evidence="8" id="KW-0032">Aminotransferase</keyword>
<accession>A0A8I0A6N4</accession>
<evidence type="ECO:0000313" key="8">
    <source>
        <dbReference type="EMBL" id="MBC5639152.1"/>
    </source>
</evidence>
<dbReference type="PANTHER" id="PTHR43277:SF4">
    <property type="entry name" value="ARGININE DECARBOXYLASE"/>
    <property type="match status" value="1"/>
</dbReference>
<protein>
    <submittedName>
        <fullName evidence="8">Aminotransferase class I/II-fold pyridoxal phosphate-dependent enzyme</fullName>
    </submittedName>
</protein>
<dbReference type="GO" id="GO:0008483">
    <property type="term" value="F:transaminase activity"/>
    <property type="evidence" value="ECO:0007669"/>
    <property type="project" value="UniProtKB-KW"/>
</dbReference>
<evidence type="ECO:0000256" key="3">
    <source>
        <dbReference type="ARBA" id="ARBA00022793"/>
    </source>
</evidence>
<dbReference type="InterPro" id="IPR008286">
    <property type="entry name" value="Prn/Lys/Arg_de-COase_C"/>
</dbReference>
<organism evidence="8 9">
    <name type="scientific">Clostridium lentum</name>
    <dbReference type="NCBI Taxonomy" id="2763037"/>
    <lineage>
        <taxon>Bacteria</taxon>
        <taxon>Bacillati</taxon>
        <taxon>Bacillota</taxon>
        <taxon>Clostridia</taxon>
        <taxon>Eubacteriales</taxon>
        <taxon>Clostridiaceae</taxon>
        <taxon>Clostridium</taxon>
    </lineage>
</organism>
<sequence length="471" mass="53935">MSKKTPLLDEVLKYKKEENLIFSMPGNKCGKGFLKDDIGKEFVDTMGYLDITEVEPLDNLHAPEGIILEAQKLLAKTYGVKKAYFMVNGSTGGNLCSIFVAFNEGDEVLVERNCHKSIYNGLILRKLKVKYIEPLIDEKLGIFLPPDKKNIYDAIEQCENLKGIILTYPSYFGITYDIEEVLRDLKIRGLKIVVDSAHGAHFIANDNLPKAIYSIPDYVVLSAHKTLPALTQGSYLLSNRDDNDIEFYLNTFMTTSPSYLIMSSLDYARFYLDEYGNDEYEKLINKAEKYKNIINLLNKVHIISKEDLSENYDIDKSRYIVTLSKEYSGHKLLEYLRTQGIQCEMSFASGVVLLLSPINDDNDFNKLLKSFENLQLKDIRQDNYSKYYSFIPEKVLEPYEVFKKEYKYVKINEADKNIASEAIIPYPPGIPLLCPGEVITKEAIAIINDYLSNNRSVIGIRNKEYIKVIKE</sequence>
<dbReference type="EMBL" id="JACOOQ010000002">
    <property type="protein sequence ID" value="MBC5639152.1"/>
    <property type="molecule type" value="Genomic_DNA"/>
</dbReference>
<dbReference type="InterPro" id="IPR015421">
    <property type="entry name" value="PyrdxlP-dep_Trfase_major"/>
</dbReference>
<evidence type="ECO:0000259" key="7">
    <source>
        <dbReference type="Pfam" id="PF03711"/>
    </source>
</evidence>
<dbReference type="SUPFAM" id="SSF55904">
    <property type="entry name" value="Ornithine decarboxylase C-terminal domain"/>
    <property type="match status" value="1"/>
</dbReference>
<dbReference type="InterPro" id="IPR000310">
    <property type="entry name" value="Orn/Lys/Arg_deCO2ase_major_dom"/>
</dbReference>
<comment type="cofactor">
    <cofactor evidence="1">
        <name>pyridoxal 5'-phosphate</name>
        <dbReference type="ChEBI" id="CHEBI:597326"/>
    </cofactor>
</comment>
<evidence type="ECO:0000256" key="2">
    <source>
        <dbReference type="ARBA" id="ARBA00010671"/>
    </source>
</evidence>
<dbReference type="InterPro" id="IPR036633">
    <property type="entry name" value="Prn/Lys/Arg_de-COase_C_sf"/>
</dbReference>
<dbReference type="Gene3D" id="3.40.640.10">
    <property type="entry name" value="Type I PLP-dependent aspartate aminotransferase-like (Major domain)"/>
    <property type="match status" value="1"/>
</dbReference>
<feature type="domain" description="Orn/Lys/Arg decarboxylases family 1 pyridoxal-P attachment site" evidence="6">
    <location>
        <begin position="5"/>
        <end position="303"/>
    </location>
</feature>
<comment type="caution">
    <text evidence="8">The sequence shown here is derived from an EMBL/GenBank/DDBJ whole genome shotgun (WGS) entry which is preliminary data.</text>
</comment>
<dbReference type="Gene3D" id="3.90.100.10">
    <property type="entry name" value="Orn/Lys/Arg decarboxylase, C-terminal domain"/>
    <property type="match status" value="1"/>
</dbReference>
<gene>
    <name evidence="8" type="ORF">H8R92_01640</name>
</gene>
<dbReference type="AlphaFoldDB" id="A0A8I0A6N4"/>
<comment type="similarity">
    <text evidence="2">Belongs to the Orn/Lys/Arg decarboxylase class-I family.</text>
</comment>
<evidence type="ECO:0000259" key="6">
    <source>
        <dbReference type="Pfam" id="PF01276"/>
    </source>
</evidence>
<evidence type="ECO:0000256" key="1">
    <source>
        <dbReference type="ARBA" id="ARBA00001933"/>
    </source>
</evidence>
<dbReference type="Proteomes" id="UP000662088">
    <property type="component" value="Unassembled WGS sequence"/>
</dbReference>
<keyword evidence="9" id="KW-1185">Reference proteome</keyword>
<feature type="domain" description="Orn/Lys/Arg decarboxylase C-terminal" evidence="7">
    <location>
        <begin position="372"/>
        <end position="454"/>
    </location>
</feature>
<dbReference type="Pfam" id="PF03711">
    <property type="entry name" value="OKR_DC_1_C"/>
    <property type="match status" value="1"/>
</dbReference>
<keyword evidence="8" id="KW-0808">Transferase</keyword>
<dbReference type="GO" id="GO:0016831">
    <property type="term" value="F:carboxy-lyase activity"/>
    <property type="evidence" value="ECO:0007669"/>
    <property type="project" value="UniProtKB-KW"/>
</dbReference>
<evidence type="ECO:0000256" key="5">
    <source>
        <dbReference type="ARBA" id="ARBA00023239"/>
    </source>
</evidence>
<dbReference type="InterPro" id="IPR052357">
    <property type="entry name" value="Orn_Lys_Arg_decarboxylase-I"/>
</dbReference>
<dbReference type="InterPro" id="IPR015424">
    <property type="entry name" value="PyrdxlP-dep_Trfase"/>
</dbReference>